<dbReference type="EMBL" id="CP073720">
    <property type="protein sequence ID" value="UWP81113.1"/>
    <property type="molecule type" value="Genomic_DNA"/>
</dbReference>
<organism evidence="3 4">
    <name type="scientific">Dactylosporangium fulvum</name>
    <dbReference type="NCBI Taxonomy" id="53359"/>
    <lineage>
        <taxon>Bacteria</taxon>
        <taxon>Bacillati</taxon>
        <taxon>Actinomycetota</taxon>
        <taxon>Actinomycetes</taxon>
        <taxon>Micromonosporales</taxon>
        <taxon>Micromonosporaceae</taxon>
        <taxon>Dactylosporangium</taxon>
    </lineage>
</organism>
<feature type="compositionally biased region" description="Basic residues" evidence="1">
    <location>
        <begin position="89"/>
        <end position="100"/>
    </location>
</feature>
<evidence type="ECO:0000256" key="1">
    <source>
        <dbReference type="SAM" id="MobiDB-lite"/>
    </source>
</evidence>
<keyword evidence="2" id="KW-0472">Membrane</keyword>
<evidence type="ECO:0000313" key="4">
    <source>
        <dbReference type="Proteomes" id="UP001059617"/>
    </source>
</evidence>
<reference evidence="3" key="2">
    <citation type="submission" date="2022-09" db="EMBL/GenBank/DDBJ databases">
        <title>Biosynthetic gene clusters of Dactylosporangioum fulvum.</title>
        <authorList>
            <person name="Caradec T."/>
        </authorList>
    </citation>
    <scope>NUCLEOTIDE SEQUENCE</scope>
    <source>
        <strain evidence="3">NRRL B-16292</strain>
    </source>
</reference>
<feature type="region of interest" description="Disordered" evidence="1">
    <location>
        <begin position="1"/>
        <end position="25"/>
    </location>
</feature>
<feature type="compositionally biased region" description="Basic and acidic residues" evidence="1">
    <location>
        <begin position="10"/>
        <end position="21"/>
    </location>
</feature>
<sequence>MSVTHANGTKIDDTVTEKRGDLGSTVAATKDRAAELAEQGKGVARRRPVPLATAAAGLATVVVAVVTVVRRRRARPMTPRQRAVDAWRRTSKSVRKRVKR</sequence>
<dbReference type="Proteomes" id="UP001059617">
    <property type="component" value="Chromosome"/>
</dbReference>
<evidence type="ECO:0000313" key="3">
    <source>
        <dbReference type="EMBL" id="UWP81113.1"/>
    </source>
</evidence>
<name>A0ABY5VTL1_9ACTN</name>
<feature type="region of interest" description="Disordered" evidence="1">
    <location>
        <begin position="76"/>
        <end position="100"/>
    </location>
</feature>
<keyword evidence="2" id="KW-0812">Transmembrane</keyword>
<feature type="transmembrane region" description="Helical" evidence="2">
    <location>
        <begin position="49"/>
        <end position="69"/>
    </location>
</feature>
<reference evidence="3" key="1">
    <citation type="submission" date="2021-04" db="EMBL/GenBank/DDBJ databases">
        <authorList>
            <person name="Hartkoorn R.C."/>
            <person name="Beaudoing E."/>
            <person name="Hot D."/>
        </authorList>
    </citation>
    <scope>NUCLEOTIDE SEQUENCE</scope>
    <source>
        <strain evidence="3">NRRL B-16292</strain>
    </source>
</reference>
<proteinExistence type="predicted"/>
<protein>
    <recommendedName>
        <fullName evidence="5">DUF3618 domain-containing protein</fullName>
    </recommendedName>
</protein>
<accession>A0ABY5VTL1</accession>
<gene>
    <name evidence="3" type="ORF">Dfulv_39275</name>
</gene>
<evidence type="ECO:0008006" key="5">
    <source>
        <dbReference type="Google" id="ProtNLM"/>
    </source>
</evidence>
<keyword evidence="2" id="KW-1133">Transmembrane helix</keyword>
<keyword evidence="4" id="KW-1185">Reference proteome</keyword>
<dbReference type="RefSeq" id="WP_259858876.1">
    <property type="nucleotide sequence ID" value="NZ_BAAAST010000045.1"/>
</dbReference>
<evidence type="ECO:0000256" key="2">
    <source>
        <dbReference type="SAM" id="Phobius"/>
    </source>
</evidence>